<dbReference type="InterPro" id="IPR036691">
    <property type="entry name" value="Endo/exonu/phosph_ase_sf"/>
</dbReference>
<organism evidence="1 2">
    <name type="scientific">Lithospermum erythrorhizon</name>
    <name type="common">Purple gromwell</name>
    <name type="synonym">Lithospermum officinale var. erythrorhizon</name>
    <dbReference type="NCBI Taxonomy" id="34254"/>
    <lineage>
        <taxon>Eukaryota</taxon>
        <taxon>Viridiplantae</taxon>
        <taxon>Streptophyta</taxon>
        <taxon>Embryophyta</taxon>
        <taxon>Tracheophyta</taxon>
        <taxon>Spermatophyta</taxon>
        <taxon>Magnoliopsida</taxon>
        <taxon>eudicotyledons</taxon>
        <taxon>Gunneridae</taxon>
        <taxon>Pentapetalae</taxon>
        <taxon>asterids</taxon>
        <taxon>lamiids</taxon>
        <taxon>Boraginales</taxon>
        <taxon>Boraginaceae</taxon>
        <taxon>Boraginoideae</taxon>
        <taxon>Lithospermeae</taxon>
        <taxon>Lithospermum</taxon>
    </lineage>
</organism>
<reference evidence="1 2" key="1">
    <citation type="submission" date="2024-01" db="EMBL/GenBank/DDBJ databases">
        <title>The complete chloroplast genome sequence of Lithospermum erythrorhizon: insights into the phylogenetic relationship among Boraginaceae species and the maternal lineages of purple gromwells.</title>
        <authorList>
            <person name="Okada T."/>
            <person name="Watanabe K."/>
        </authorList>
    </citation>
    <scope>NUCLEOTIDE SEQUENCE [LARGE SCALE GENOMIC DNA]</scope>
</reference>
<dbReference type="Gene3D" id="3.60.10.10">
    <property type="entry name" value="Endonuclease/exonuclease/phosphatase"/>
    <property type="match status" value="1"/>
</dbReference>
<dbReference type="EMBL" id="BAABME010004855">
    <property type="protein sequence ID" value="GAA0163806.1"/>
    <property type="molecule type" value="Genomic_DNA"/>
</dbReference>
<name>A0AAV3QLD9_LITER</name>
<accession>A0AAV3QLD9</accession>
<dbReference type="SUPFAM" id="SSF56219">
    <property type="entry name" value="DNase I-like"/>
    <property type="match status" value="1"/>
</dbReference>
<keyword evidence="2" id="KW-1185">Reference proteome</keyword>
<gene>
    <name evidence="1" type="ORF">LIER_19584</name>
</gene>
<evidence type="ECO:0000313" key="1">
    <source>
        <dbReference type="EMBL" id="GAA0163806.1"/>
    </source>
</evidence>
<protein>
    <submittedName>
        <fullName evidence="1">Uncharacterized protein</fullName>
    </submittedName>
</protein>
<dbReference type="Proteomes" id="UP001454036">
    <property type="component" value="Unassembled WGS sequence"/>
</dbReference>
<proteinExistence type="predicted"/>
<dbReference type="PANTHER" id="PTHR33710:SF77">
    <property type="entry name" value="DNASE I-LIKE SUPERFAMILY PROTEIN"/>
    <property type="match status" value="1"/>
</dbReference>
<dbReference type="AlphaFoldDB" id="A0AAV3QLD9"/>
<comment type="caution">
    <text evidence="1">The sequence shown here is derived from an EMBL/GenBank/DDBJ whole genome shotgun (WGS) entry which is preliminary data.</text>
</comment>
<evidence type="ECO:0000313" key="2">
    <source>
        <dbReference type="Proteomes" id="UP001454036"/>
    </source>
</evidence>
<sequence>MNSNALYVLLLRYGLHYQSYRSTCIVKDACHGGYCFYLTAIYGRNNKLERRNLWKSLSDDQIVVHQTPWIVGGDFNVIRSVEEAKWGKLPDWAAIGEFNDCLRNVGLMDFSHEGCKFTWSRNWAEKSILKVLDRVVCNREWLQEMRECTTYVCPAVESDHCSIDVSVHNDFPSGPKPLKYQHFWKKHHLFLDIVREVWNDGFEGHGMEVLHKKMKALKAKLKELNLKEYSNISTRVMEKHHELIEIQTEILNGNLESGTLVKAKKIEKEYAFLAHAKRKLFKSKARVLWAKDGDSSTRYFRSCIRNHHVKSRITVIENNEGHLVNDPEEIEKVVVEFYKNLFTQKANSEAGLPTEAPLQTIKEQDCKNLIAAISVDEIEVVKSMKRGKAPSPDGYPIEFYRDTWEITRGNVIEVVKTVFCAGTMPKYFNSTSLCIIPKVNNPQNMKQFRPLACCNTIYKIVSNYYCRKVEESA</sequence>
<dbReference type="PANTHER" id="PTHR33710">
    <property type="entry name" value="BNAC02G09200D PROTEIN"/>
    <property type="match status" value="1"/>
</dbReference>